<protein>
    <submittedName>
        <fullName evidence="1">Uncharacterized protein</fullName>
    </submittedName>
</protein>
<sequence>MGLLGESPEPEMEDLRLMLCDPLRPASSRACDSGWCVTCPTCGMSRWVTPTGIMKGNWHVAGIASGEGGSEVERMARVETAAPTNFSRAQNERRGVCRRNWRPRTRSPVASVALN</sequence>
<dbReference type="EMBL" id="CAGS01000464">
    <property type="protein sequence ID" value="CCF85578.1"/>
    <property type="molecule type" value="Genomic_DNA"/>
</dbReference>
<name>I4ELL6_9BACT</name>
<gene>
    <name evidence="1" type="ORF">NITHO_5160022</name>
</gene>
<evidence type="ECO:0000313" key="1">
    <source>
        <dbReference type="EMBL" id="CCF85578.1"/>
    </source>
</evidence>
<evidence type="ECO:0000313" key="2">
    <source>
        <dbReference type="Proteomes" id="UP000004221"/>
    </source>
</evidence>
<comment type="caution">
    <text evidence="1">The sequence shown here is derived from an EMBL/GenBank/DDBJ whole genome shotgun (WGS) entry which is preliminary data.</text>
</comment>
<reference evidence="1 2" key="1">
    <citation type="journal article" date="2012" name="ISME J.">
        <title>Nitrification expanded: discovery, physiology and genomics of a nitrite-oxidizing bacterium from the phylum Chloroflexi.</title>
        <authorList>
            <person name="Sorokin D.Y."/>
            <person name="Lucker S."/>
            <person name="Vejmelkova D."/>
            <person name="Kostrikina N.A."/>
            <person name="Kleerebezem R."/>
            <person name="Rijpstra W.I."/>
            <person name="Damste J.S."/>
            <person name="Le Paslier D."/>
            <person name="Muyzer G."/>
            <person name="Wagner M."/>
            <person name="van Loosdrecht M.C."/>
            <person name="Daims H."/>
        </authorList>
    </citation>
    <scope>NUCLEOTIDE SEQUENCE [LARGE SCALE GENOMIC DNA]</scope>
    <source>
        <strain evidence="2">none</strain>
    </source>
</reference>
<keyword evidence="2" id="KW-1185">Reference proteome</keyword>
<dbReference type="Proteomes" id="UP000004221">
    <property type="component" value="Unassembled WGS sequence"/>
</dbReference>
<organism evidence="1 2">
    <name type="scientific">Nitrolancea hollandica Lb</name>
    <dbReference type="NCBI Taxonomy" id="1129897"/>
    <lineage>
        <taxon>Bacteria</taxon>
        <taxon>Pseudomonadati</taxon>
        <taxon>Thermomicrobiota</taxon>
        <taxon>Thermomicrobia</taxon>
        <taxon>Sphaerobacterales</taxon>
        <taxon>Sphaerobacterineae</taxon>
        <taxon>Sphaerobacteraceae</taxon>
        <taxon>Nitrolancea</taxon>
    </lineage>
</organism>
<accession>I4ELL6</accession>
<proteinExistence type="predicted"/>
<dbReference type="AlphaFoldDB" id="I4ELL6"/>